<accession>A0A6G1H0B1</accession>
<feature type="compositionally biased region" description="Basic and acidic residues" evidence="1">
    <location>
        <begin position="394"/>
        <end position="407"/>
    </location>
</feature>
<evidence type="ECO:0000313" key="3">
    <source>
        <dbReference type="Proteomes" id="UP000800041"/>
    </source>
</evidence>
<keyword evidence="3" id="KW-1185">Reference proteome</keyword>
<dbReference type="Proteomes" id="UP000800041">
    <property type="component" value="Unassembled WGS sequence"/>
</dbReference>
<feature type="compositionally biased region" description="Basic and acidic residues" evidence="1">
    <location>
        <begin position="237"/>
        <end position="248"/>
    </location>
</feature>
<sequence length="464" mass="51916">MSSSKPLPTGPPNNEGIFSIHRCPPAGLTLPSLAGDISSNDEERFYRLAMEALRSHRAGRKQECIEKVDVLLEHQFPQPGKATLPLFYQLQVHMLWSIAARDLEEAESHQMTASGQFEELKEQVKWDFCKENGDPGVIDEDVRNCLEWLRKWVEWCEEKLGIEKAEIEKKREARVGSGSRSSSENDEERVEYADEEDSEDADERRMRARRESESGNSREDYDGSLGYTDEEDSEDADERRRGSRRGSESGDSSEDDHDDEEEEEEHVEVINERKRTASVLSESESSSSEEDEDDHGACACEQCARRMLQNIKEGDEDEDEQDEESSGQERVELAKALPIRSAAPFQGNETSLPAPPATASYPTFALPGGVQGLPFRPAGSLRKQASYPDKRRRLTEPIRADAGRTMDSEQMDALHPSATRRATDAGRSDFPILAAVSRHTAVSGKMDASVLPAGPRPDETQNEK</sequence>
<organism evidence="2 3">
    <name type="scientific">Aulographum hederae CBS 113979</name>
    <dbReference type="NCBI Taxonomy" id="1176131"/>
    <lineage>
        <taxon>Eukaryota</taxon>
        <taxon>Fungi</taxon>
        <taxon>Dikarya</taxon>
        <taxon>Ascomycota</taxon>
        <taxon>Pezizomycotina</taxon>
        <taxon>Dothideomycetes</taxon>
        <taxon>Pleosporomycetidae</taxon>
        <taxon>Aulographales</taxon>
        <taxon>Aulographaceae</taxon>
    </lineage>
</organism>
<feature type="region of interest" description="Disordered" evidence="1">
    <location>
        <begin position="309"/>
        <end position="337"/>
    </location>
</feature>
<proteinExistence type="predicted"/>
<evidence type="ECO:0000256" key="1">
    <source>
        <dbReference type="SAM" id="MobiDB-lite"/>
    </source>
</evidence>
<name>A0A6G1H0B1_9PEZI</name>
<dbReference type="EMBL" id="ML977157">
    <property type="protein sequence ID" value="KAF1986408.1"/>
    <property type="molecule type" value="Genomic_DNA"/>
</dbReference>
<feature type="compositionally biased region" description="Acidic residues" evidence="1">
    <location>
        <begin position="184"/>
        <end position="201"/>
    </location>
</feature>
<feature type="region of interest" description="Disordered" evidence="1">
    <location>
        <begin position="170"/>
        <end position="296"/>
    </location>
</feature>
<feature type="compositionally biased region" description="Acidic residues" evidence="1">
    <location>
        <begin position="251"/>
        <end position="266"/>
    </location>
</feature>
<protein>
    <submittedName>
        <fullName evidence="2">Uncharacterized protein</fullName>
    </submittedName>
</protein>
<feature type="region of interest" description="Disordered" evidence="1">
    <location>
        <begin position="440"/>
        <end position="464"/>
    </location>
</feature>
<feature type="compositionally biased region" description="Basic and acidic residues" evidence="1">
    <location>
        <begin position="202"/>
        <end position="221"/>
    </location>
</feature>
<evidence type="ECO:0000313" key="2">
    <source>
        <dbReference type="EMBL" id="KAF1986408.1"/>
    </source>
</evidence>
<reference evidence="2" key="1">
    <citation type="journal article" date="2020" name="Stud. Mycol.">
        <title>101 Dothideomycetes genomes: a test case for predicting lifestyles and emergence of pathogens.</title>
        <authorList>
            <person name="Haridas S."/>
            <person name="Albert R."/>
            <person name="Binder M."/>
            <person name="Bloem J."/>
            <person name="Labutti K."/>
            <person name="Salamov A."/>
            <person name="Andreopoulos B."/>
            <person name="Baker S."/>
            <person name="Barry K."/>
            <person name="Bills G."/>
            <person name="Bluhm B."/>
            <person name="Cannon C."/>
            <person name="Castanera R."/>
            <person name="Culley D."/>
            <person name="Daum C."/>
            <person name="Ezra D."/>
            <person name="Gonzalez J."/>
            <person name="Henrissat B."/>
            <person name="Kuo A."/>
            <person name="Liang C."/>
            <person name="Lipzen A."/>
            <person name="Lutzoni F."/>
            <person name="Magnuson J."/>
            <person name="Mondo S."/>
            <person name="Nolan M."/>
            <person name="Ohm R."/>
            <person name="Pangilinan J."/>
            <person name="Park H.-J."/>
            <person name="Ramirez L."/>
            <person name="Alfaro M."/>
            <person name="Sun H."/>
            <person name="Tritt A."/>
            <person name="Yoshinaga Y."/>
            <person name="Zwiers L.-H."/>
            <person name="Turgeon B."/>
            <person name="Goodwin S."/>
            <person name="Spatafora J."/>
            <person name="Crous P."/>
            <person name="Grigoriev I."/>
        </authorList>
    </citation>
    <scope>NUCLEOTIDE SEQUENCE</scope>
    <source>
        <strain evidence="2">CBS 113979</strain>
    </source>
</reference>
<gene>
    <name evidence="2" type="ORF">K402DRAFT_463693</name>
</gene>
<feature type="region of interest" description="Disordered" evidence="1">
    <location>
        <begin position="375"/>
        <end position="427"/>
    </location>
</feature>
<feature type="compositionally biased region" description="Acidic residues" evidence="1">
    <location>
        <begin position="314"/>
        <end position="326"/>
    </location>
</feature>
<dbReference type="AlphaFoldDB" id="A0A6G1H0B1"/>